<dbReference type="Pfam" id="PF01485">
    <property type="entry name" value="IBR"/>
    <property type="match status" value="2"/>
</dbReference>
<organism evidence="11 12">
    <name type="scientific">Opisthorchis felineus</name>
    <dbReference type="NCBI Taxonomy" id="147828"/>
    <lineage>
        <taxon>Eukaryota</taxon>
        <taxon>Metazoa</taxon>
        <taxon>Spiralia</taxon>
        <taxon>Lophotrochozoa</taxon>
        <taxon>Platyhelminthes</taxon>
        <taxon>Trematoda</taxon>
        <taxon>Digenea</taxon>
        <taxon>Opisthorchiida</taxon>
        <taxon>Opisthorchiata</taxon>
        <taxon>Opisthorchiidae</taxon>
        <taxon>Opisthorchis</taxon>
    </lineage>
</organism>
<dbReference type="InterPro" id="IPR044066">
    <property type="entry name" value="TRIAD_supradom"/>
</dbReference>
<keyword evidence="3" id="KW-0808">Transferase</keyword>
<keyword evidence="7" id="KW-0833">Ubl conjugation pathway</keyword>
<keyword evidence="9" id="KW-0472">Membrane</keyword>
<evidence type="ECO:0000256" key="5">
    <source>
        <dbReference type="ARBA" id="ARBA00022737"/>
    </source>
</evidence>
<evidence type="ECO:0000256" key="6">
    <source>
        <dbReference type="ARBA" id="ARBA00022771"/>
    </source>
</evidence>
<gene>
    <name evidence="11" type="ORF">CRM22_003414</name>
</gene>
<accession>A0A4S2M1A7</accession>
<reference evidence="11 12" key="1">
    <citation type="journal article" date="2019" name="BMC Genomics">
        <title>New insights from Opisthorchis felineus genome: update on genomics of the epidemiologically important liver flukes.</title>
        <authorList>
            <person name="Ershov N.I."/>
            <person name="Mordvinov V.A."/>
            <person name="Prokhortchouk E.B."/>
            <person name="Pakharukova M.Y."/>
            <person name="Gunbin K.V."/>
            <person name="Ustyantsev K."/>
            <person name="Genaev M.A."/>
            <person name="Blinov A.G."/>
            <person name="Mazur A."/>
            <person name="Boulygina E."/>
            <person name="Tsygankova S."/>
            <person name="Khrameeva E."/>
            <person name="Chekanov N."/>
            <person name="Fan G."/>
            <person name="Xiao A."/>
            <person name="Zhang H."/>
            <person name="Xu X."/>
            <person name="Yang H."/>
            <person name="Solovyev V."/>
            <person name="Lee S.M."/>
            <person name="Liu X."/>
            <person name="Afonnikov D.A."/>
            <person name="Skryabin K.G."/>
        </authorList>
    </citation>
    <scope>NUCLEOTIDE SEQUENCE [LARGE SCALE GENOMIC DNA]</scope>
    <source>
        <strain evidence="11">AK-0245</strain>
        <tissue evidence="11">Whole organism</tissue>
    </source>
</reference>
<keyword evidence="9" id="KW-1133">Transmembrane helix</keyword>
<keyword evidence="8" id="KW-0862">Zinc</keyword>
<dbReference type="CDD" id="cd20338">
    <property type="entry name" value="BRcat_RBR_RNF19"/>
    <property type="match status" value="1"/>
</dbReference>
<dbReference type="STRING" id="147828.A0A4S2M1A7"/>
<evidence type="ECO:0000259" key="10">
    <source>
        <dbReference type="PROSITE" id="PS51873"/>
    </source>
</evidence>
<evidence type="ECO:0000313" key="12">
    <source>
        <dbReference type="Proteomes" id="UP000308267"/>
    </source>
</evidence>
<keyword evidence="4" id="KW-0479">Metal-binding</keyword>
<evidence type="ECO:0000256" key="4">
    <source>
        <dbReference type="ARBA" id="ARBA00022723"/>
    </source>
</evidence>
<feature type="transmembrane region" description="Helical" evidence="9">
    <location>
        <begin position="447"/>
        <end position="480"/>
    </location>
</feature>
<evidence type="ECO:0000256" key="2">
    <source>
        <dbReference type="ARBA" id="ARBA00012251"/>
    </source>
</evidence>
<evidence type="ECO:0000313" key="11">
    <source>
        <dbReference type="EMBL" id="TGZ70010.1"/>
    </source>
</evidence>
<protein>
    <recommendedName>
        <fullName evidence="2">RBR-type E3 ubiquitin transferase</fullName>
        <ecNumber evidence="2">2.3.2.31</ecNumber>
    </recommendedName>
</protein>
<dbReference type="AlphaFoldDB" id="A0A4S2M1A7"/>
<feature type="transmembrane region" description="Helical" evidence="9">
    <location>
        <begin position="397"/>
        <end position="427"/>
    </location>
</feature>
<evidence type="ECO:0000256" key="9">
    <source>
        <dbReference type="SAM" id="Phobius"/>
    </source>
</evidence>
<keyword evidence="6" id="KW-0863">Zinc-finger</keyword>
<name>A0A4S2M1A7_OPIFE</name>
<dbReference type="OrthoDB" id="1431934at2759"/>
<dbReference type="EC" id="2.3.2.31" evidence="2"/>
<keyword evidence="5" id="KW-0677">Repeat</keyword>
<comment type="catalytic activity">
    <reaction evidence="1">
        <text>[E2 ubiquitin-conjugating enzyme]-S-ubiquitinyl-L-cysteine + [acceptor protein]-L-lysine = [E2 ubiquitin-conjugating enzyme]-L-cysteine + [acceptor protein]-N(6)-ubiquitinyl-L-lysine.</text>
        <dbReference type="EC" id="2.3.2.31"/>
    </reaction>
</comment>
<evidence type="ECO:0000256" key="3">
    <source>
        <dbReference type="ARBA" id="ARBA00022679"/>
    </source>
</evidence>
<dbReference type="EMBL" id="SJOL01005652">
    <property type="protein sequence ID" value="TGZ70009.1"/>
    <property type="molecule type" value="Genomic_DNA"/>
</dbReference>
<dbReference type="GO" id="GO:0008270">
    <property type="term" value="F:zinc ion binding"/>
    <property type="evidence" value="ECO:0007669"/>
    <property type="project" value="UniProtKB-KW"/>
</dbReference>
<dbReference type="Proteomes" id="UP000308267">
    <property type="component" value="Unassembled WGS sequence"/>
</dbReference>
<sequence length="514" mass="56952">MGNAEDSARGSSPANYLRNFRLLRRLTHGKRSTVETVEAPSVLIQRPDHDGECPVCCLPVTVLLESSGCCHMACVPCWVTFICTEIENFAMSRLTCIGCKKALSTSTVLRVLTIPIGNSAAFGLCMNNPLQLTTIQTHCLKMLSRYEEFLLHSAVSDEPDFRWCPNGCGYGVIAHGFQRCPQLYCQRPECNGLSFCYNCQRPWITDPGRPGSSALTESMHVCYARSMDKSNTGEECVAPFFDVRRMRRRDSILMDPPLKSSLGPLDTVLPRQNSSISEHANDVQSTDYPELRSCVDHAPLDDKITQGDAQTDSNPTRTLSEFMINKPAPVGGKIKPCPKCNTFIQKVDDGSCNDMVCAICGFNFCWLCLRPNSAGHYLVLDGCSIWGKRRWSTRRRLLVLLAVLLLTPFALPLLLAIGIPVGTISFVALSCQLVRSRFPTNKHVRWFAVFCTCLGTLIFFPILTVAAAAALTPVVLGFIYLYLPINVLRSIHRENSAPGSPSDELMIYNALFEV</sequence>
<comment type="caution">
    <text evidence="11">The sequence shown here is derived from an EMBL/GenBank/DDBJ whole genome shotgun (WGS) entry which is preliminary data.</text>
</comment>
<dbReference type="Gene3D" id="1.20.120.1750">
    <property type="match status" value="1"/>
</dbReference>
<evidence type="ECO:0000256" key="7">
    <source>
        <dbReference type="ARBA" id="ARBA00022786"/>
    </source>
</evidence>
<feature type="domain" description="RING-type" evidence="10">
    <location>
        <begin position="49"/>
        <end position="387"/>
    </location>
</feature>
<evidence type="ECO:0000256" key="1">
    <source>
        <dbReference type="ARBA" id="ARBA00001798"/>
    </source>
</evidence>
<dbReference type="EMBL" id="SJOL01005652">
    <property type="protein sequence ID" value="TGZ70010.1"/>
    <property type="molecule type" value="Genomic_DNA"/>
</dbReference>
<keyword evidence="12" id="KW-1185">Reference proteome</keyword>
<dbReference type="GO" id="GO:0016567">
    <property type="term" value="P:protein ubiquitination"/>
    <property type="evidence" value="ECO:0007669"/>
    <property type="project" value="InterPro"/>
</dbReference>
<keyword evidence="9" id="KW-0812">Transmembrane</keyword>
<dbReference type="GO" id="GO:0061630">
    <property type="term" value="F:ubiquitin protein ligase activity"/>
    <property type="evidence" value="ECO:0007669"/>
    <property type="project" value="UniProtKB-EC"/>
</dbReference>
<dbReference type="InterPro" id="IPR002867">
    <property type="entry name" value="IBR_dom"/>
</dbReference>
<dbReference type="SUPFAM" id="SSF57850">
    <property type="entry name" value="RING/U-box"/>
    <property type="match status" value="2"/>
</dbReference>
<dbReference type="PROSITE" id="PS51873">
    <property type="entry name" value="TRIAD"/>
    <property type="match status" value="1"/>
</dbReference>
<proteinExistence type="predicted"/>
<dbReference type="PANTHER" id="PTHR11685">
    <property type="entry name" value="RBR FAMILY RING FINGER AND IBR DOMAIN-CONTAINING"/>
    <property type="match status" value="1"/>
</dbReference>
<dbReference type="SMART" id="SM00647">
    <property type="entry name" value="IBR"/>
    <property type="match status" value="2"/>
</dbReference>
<dbReference type="InterPro" id="IPR031127">
    <property type="entry name" value="E3_UB_ligase_RBR"/>
</dbReference>
<evidence type="ECO:0000256" key="8">
    <source>
        <dbReference type="ARBA" id="ARBA00022833"/>
    </source>
</evidence>